<feature type="compositionally biased region" description="Polar residues" evidence="1">
    <location>
        <begin position="300"/>
        <end position="328"/>
    </location>
</feature>
<dbReference type="EMBL" id="JAGRRH010000009">
    <property type="protein sequence ID" value="KAG7364905.1"/>
    <property type="molecule type" value="Genomic_DNA"/>
</dbReference>
<feature type="compositionally biased region" description="Polar residues" evidence="1">
    <location>
        <begin position="213"/>
        <end position="222"/>
    </location>
</feature>
<feature type="region of interest" description="Disordered" evidence="1">
    <location>
        <begin position="374"/>
        <end position="485"/>
    </location>
</feature>
<reference evidence="2" key="1">
    <citation type="journal article" date="2021" name="Sci. Rep.">
        <title>Diploid genomic architecture of Nitzschia inconspicua, an elite biomass production diatom.</title>
        <authorList>
            <person name="Oliver A."/>
            <person name="Podell S."/>
            <person name="Pinowska A."/>
            <person name="Traller J.C."/>
            <person name="Smith S.R."/>
            <person name="McClure R."/>
            <person name="Beliaev A."/>
            <person name="Bohutskyi P."/>
            <person name="Hill E.A."/>
            <person name="Rabines A."/>
            <person name="Zheng H."/>
            <person name="Allen L.Z."/>
            <person name="Kuo A."/>
            <person name="Grigoriev I.V."/>
            <person name="Allen A.E."/>
            <person name="Hazlebeck D."/>
            <person name="Allen E.E."/>
        </authorList>
    </citation>
    <scope>NUCLEOTIDE SEQUENCE</scope>
    <source>
        <strain evidence="2">Hildebrandi</strain>
    </source>
</reference>
<keyword evidence="3" id="KW-1185">Reference proteome</keyword>
<gene>
    <name evidence="2" type="ORF">IV203_038108</name>
</gene>
<reference evidence="2" key="2">
    <citation type="submission" date="2021-04" db="EMBL/GenBank/DDBJ databases">
        <authorList>
            <person name="Podell S."/>
        </authorList>
    </citation>
    <scope>NUCLEOTIDE SEQUENCE</scope>
    <source>
        <strain evidence="2">Hildebrandi</strain>
    </source>
</reference>
<feature type="compositionally biased region" description="Low complexity" evidence="1">
    <location>
        <begin position="441"/>
        <end position="450"/>
    </location>
</feature>
<feature type="compositionally biased region" description="Polar residues" evidence="1">
    <location>
        <begin position="155"/>
        <end position="169"/>
    </location>
</feature>
<protein>
    <submittedName>
        <fullName evidence="2">Uncharacterized protein</fullName>
    </submittedName>
</protein>
<feature type="compositionally biased region" description="Polar residues" evidence="1">
    <location>
        <begin position="104"/>
        <end position="113"/>
    </location>
</feature>
<feature type="compositionally biased region" description="Basic and acidic residues" evidence="1">
    <location>
        <begin position="64"/>
        <end position="79"/>
    </location>
</feature>
<feature type="region of interest" description="Disordered" evidence="1">
    <location>
        <begin position="57"/>
        <end position="262"/>
    </location>
</feature>
<evidence type="ECO:0000313" key="3">
    <source>
        <dbReference type="Proteomes" id="UP000693970"/>
    </source>
</evidence>
<sequence>MKVQDRILAMNKVIEQEELLEPLEMMGGTESMKSPPGSYPKRSSVVEMWKKRESVIKKASTHHFNHDKFEEKKEGHSNEDPVNMQQVELGDSDGGVQQREKMTAITTQASGLSASRLITPERSGPESDDNSNNVGSSVRRSSIRQSWKKKAPVVNSYSTPFKTVSSSIDASRESSYRSPGAENEPMNGFLGPSSAENETAPYSIPSIPSPGGQSTTAIQSTWRKIDDPKAEPSPSTPQSNSSSFVNRSQSRVSSAGESPVIAASPASAFDELRSKWAKFGLQKEQAGAAGRAKPIMPSPIVTQSPKASPAPSFQTVPCTQDPYSSQVGKTVEGQAATQENPPSSPSPRAGDESPMIGGRKNQLVKMGQMHALRPKADFLPGSKCPIKRCTPSKYSPSSFSATSQNDTTRNMASATQPESSIKRIALQKSAELRAKQRRRAQQAQSSSAASVLQNRFGAPQRPSNQELSQELSDDSFPLDEMSPDSFRDHFKYEQDARIARPTLPMRTLFGSQSGESLNLGPSNEKVIHSLGDPRLMSQTEVLKTTFDSWSDIESFSVEGPSNDSGSGKLQPSNSNLTNSALKRLREKRQTNYTPKLDVPDKYQYHDLAEPATPQPDFSASAGYNAPENGASYRGYQIPSSPDVSSAAVSQSVGSDTSFSNSYMQSTYTSGYTKSAPTPSDNKTSNLHSTLKDVVPNADDMIPDEFVSEKDANVQSFRTAYENLSLEQIARDMREEASSILSLDFLNHDLLNKSMSAAGASLNKLVAGDIFQAPNHRRLLKRATSPVEEVAIEVEYIADSDDEP</sequence>
<feature type="compositionally biased region" description="Low complexity" evidence="1">
    <location>
        <begin position="232"/>
        <end position="254"/>
    </location>
</feature>
<dbReference type="OrthoDB" id="57137at2759"/>
<feature type="compositionally biased region" description="Low complexity" evidence="1">
    <location>
        <begin position="130"/>
        <end position="140"/>
    </location>
</feature>
<name>A0A9K3LN37_9STRA</name>
<evidence type="ECO:0000256" key="1">
    <source>
        <dbReference type="SAM" id="MobiDB-lite"/>
    </source>
</evidence>
<feature type="region of interest" description="Disordered" evidence="1">
    <location>
        <begin position="282"/>
        <end position="362"/>
    </location>
</feature>
<feature type="compositionally biased region" description="Polar residues" evidence="1">
    <location>
        <begin position="461"/>
        <end position="470"/>
    </location>
</feature>
<feature type="compositionally biased region" description="Low complexity" evidence="1">
    <location>
        <begin position="203"/>
        <end position="212"/>
    </location>
</feature>
<feature type="region of interest" description="Disordered" evidence="1">
    <location>
        <begin position="25"/>
        <end position="44"/>
    </location>
</feature>
<dbReference type="AlphaFoldDB" id="A0A9K3LN37"/>
<evidence type="ECO:0000313" key="2">
    <source>
        <dbReference type="EMBL" id="KAG7364905.1"/>
    </source>
</evidence>
<dbReference type="Proteomes" id="UP000693970">
    <property type="component" value="Unassembled WGS sequence"/>
</dbReference>
<organism evidence="2 3">
    <name type="scientific">Nitzschia inconspicua</name>
    <dbReference type="NCBI Taxonomy" id="303405"/>
    <lineage>
        <taxon>Eukaryota</taxon>
        <taxon>Sar</taxon>
        <taxon>Stramenopiles</taxon>
        <taxon>Ochrophyta</taxon>
        <taxon>Bacillariophyta</taxon>
        <taxon>Bacillariophyceae</taxon>
        <taxon>Bacillariophycidae</taxon>
        <taxon>Bacillariales</taxon>
        <taxon>Bacillariaceae</taxon>
        <taxon>Nitzschia</taxon>
    </lineage>
</organism>
<accession>A0A9K3LN37</accession>
<comment type="caution">
    <text evidence="2">The sequence shown here is derived from an EMBL/GenBank/DDBJ whole genome shotgun (WGS) entry which is preliminary data.</text>
</comment>
<feature type="compositionally biased region" description="Polar residues" evidence="1">
    <location>
        <begin position="392"/>
        <end position="419"/>
    </location>
</feature>
<proteinExistence type="predicted"/>